<keyword evidence="4 5" id="KW-0648">Protein biosynthesis</keyword>
<dbReference type="GO" id="GO:0005737">
    <property type="term" value="C:cytoplasm"/>
    <property type="evidence" value="ECO:0007669"/>
    <property type="project" value="UniProtKB-SubCell"/>
</dbReference>
<keyword evidence="8" id="KW-1185">Reference proteome</keyword>
<dbReference type="Gene3D" id="1.10.8.10">
    <property type="entry name" value="DNA helicase RuvA subunit, C-terminal domain"/>
    <property type="match status" value="1"/>
</dbReference>
<organism evidence="7 8">
    <name type="scientific">Paucidesulfovibrio gracilis DSM 16080</name>
    <dbReference type="NCBI Taxonomy" id="1121449"/>
    <lineage>
        <taxon>Bacteria</taxon>
        <taxon>Pseudomonadati</taxon>
        <taxon>Thermodesulfobacteriota</taxon>
        <taxon>Desulfovibrionia</taxon>
        <taxon>Desulfovibrionales</taxon>
        <taxon>Desulfovibrionaceae</taxon>
        <taxon>Paucidesulfovibrio</taxon>
    </lineage>
</organism>
<proteinExistence type="inferred from homology"/>
<dbReference type="InterPro" id="IPR018101">
    <property type="entry name" value="Transl_elong_Ts_CS"/>
</dbReference>
<dbReference type="InterPro" id="IPR009060">
    <property type="entry name" value="UBA-like_sf"/>
</dbReference>
<evidence type="ECO:0000256" key="4">
    <source>
        <dbReference type="ARBA" id="ARBA00022917"/>
    </source>
</evidence>
<dbReference type="InterPro" id="IPR014039">
    <property type="entry name" value="Transl_elong_EFTs/EF1B_dimer"/>
</dbReference>
<comment type="function">
    <text evidence="5">Associates with the EF-Tu.GDP complex and induces the exchange of GDP to GTP. It remains bound to the aminoacyl-tRNA.EF-Tu.GTP complex up to the GTP hydrolysis stage on the ribosome.</text>
</comment>
<dbReference type="Gene3D" id="1.10.286.20">
    <property type="match status" value="1"/>
</dbReference>
<dbReference type="InterPro" id="IPR001816">
    <property type="entry name" value="Transl_elong_EFTs/EF1B"/>
</dbReference>
<dbReference type="OrthoDB" id="9808348at2"/>
<dbReference type="STRING" id="1121449.SAMN02745704_00811"/>
<evidence type="ECO:0000313" key="8">
    <source>
        <dbReference type="Proteomes" id="UP000190027"/>
    </source>
</evidence>
<dbReference type="NCBIfam" id="TIGR00116">
    <property type="entry name" value="tsf"/>
    <property type="match status" value="1"/>
</dbReference>
<keyword evidence="3 5" id="KW-0251">Elongation factor</keyword>
<name>A0A1T4WDH1_9BACT</name>
<protein>
    <recommendedName>
        <fullName evidence="2 5">Elongation factor Ts</fullName>
        <shortName evidence="5">EF-Ts</shortName>
    </recommendedName>
</protein>
<dbReference type="Pfam" id="PF00889">
    <property type="entry name" value="EF_TS"/>
    <property type="match status" value="1"/>
</dbReference>
<dbReference type="CDD" id="cd14275">
    <property type="entry name" value="UBA_EF-Ts"/>
    <property type="match status" value="1"/>
</dbReference>
<reference evidence="7 8" key="1">
    <citation type="submission" date="2017-02" db="EMBL/GenBank/DDBJ databases">
        <authorList>
            <person name="Peterson S.W."/>
        </authorList>
    </citation>
    <scope>NUCLEOTIDE SEQUENCE [LARGE SCALE GENOMIC DNA]</scope>
    <source>
        <strain evidence="7 8">DSM 16080</strain>
    </source>
</reference>
<evidence type="ECO:0000256" key="3">
    <source>
        <dbReference type="ARBA" id="ARBA00022768"/>
    </source>
</evidence>
<dbReference type="Proteomes" id="UP000190027">
    <property type="component" value="Unassembled WGS sequence"/>
</dbReference>
<comment type="caution">
    <text evidence="5">Lacks conserved residue(s) required for the propagation of feature annotation.</text>
</comment>
<dbReference type="PROSITE" id="PS01126">
    <property type="entry name" value="EF_TS_1"/>
    <property type="match status" value="1"/>
</dbReference>
<dbReference type="FunFam" id="1.10.8.10:FF:000001">
    <property type="entry name" value="Elongation factor Ts"/>
    <property type="match status" value="1"/>
</dbReference>
<dbReference type="PANTHER" id="PTHR11741">
    <property type="entry name" value="ELONGATION FACTOR TS"/>
    <property type="match status" value="1"/>
</dbReference>
<dbReference type="SUPFAM" id="SSF46934">
    <property type="entry name" value="UBA-like"/>
    <property type="match status" value="1"/>
</dbReference>
<evidence type="ECO:0000256" key="1">
    <source>
        <dbReference type="ARBA" id="ARBA00005532"/>
    </source>
</evidence>
<comment type="subcellular location">
    <subcellularLocation>
        <location evidence="5">Cytoplasm</location>
    </subcellularLocation>
</comment>
<dbReference type="SUPFAM" id="SSF54713">
    <property type="entry name" value="Elongation factor Ts (EF-Ts), dimerisation domain"/>
    <property type="match status" value="2"/>
</dbReference>
<comment type="similarity">
    <text evidence="1 5">Belongs to the EF-Ts family.</text>
</comment>
<dbReference type="FunFam" id="1.10.286.20:FF:000001">
    <property type="entry name" value="Elongation factor Ts"/>
    <property type="match status" value="1"/>
</dbReference>
<keyword evidence="5" id="KW-0963">Cytoplasm</keyword>
<accession>A0A1T4WDH1</accession>
<dbReference type="GO" id="GO:0003746">
    <property type="term" value="F:translation elongation factor activity"/>
    <property type="evidence" value="ECO:0007669"/>
    <property type="project" value="UniProtKB-UniRule"/>
</dbReference>
<dbReference type="Gene3D" id="3.30.479.20">
    <property type="entry name" value="Elongation factor Ts, dimerisation domain"/>
    <property type="match status" value="2"/>
</dbReference>
<sequence>MAITAAMVKDLREQTGAGMMDCKKALVEADGDIEQAVVYLREKGLAKAAKKAGRATSEGTVGLWVADDGASAALAELLCETDFAAKNEEFVAFAKKLAADVAKEKAESVDSLSDAAKDLTPLVSKIGENLQIGRLATLSVDGLVGSYVHANGKIGVLVALKGAKAGEHDQLAKDIAMQVAAANPLCVCSDQVPQDKLDKEKEIYKAQAMEEGKPEQIAEKIVLGRINKYYKEVCLLDQPFIKEDKKAVKDLLSGTGITIEGFARLALGEGCSED</sequence>
<feature type="domain" description="Translation elongation factor EFTs/EF1B dimerisation" evidence="6">
    <location>
        <begin position="72"/>
        <end position="269"/>
    </location>
</feature>
<dbReference type="HAMAP" id="MF_00050">
    <property type="entry name" value="EF_Ts"/>
    <property type="match status" value="1"/>
</dbReference>
<evidence type="ECO:0000256" key="5">
    <source>
        <dbReference type="HAMAP-Rule" id="MF_00050"/>
    </source>
</evidence>
<dbReference type="EMBL" id="FUYC01000002">
    <property type="protein sequence ID" value="SKA74965.1"/>
    <property type="molecule type" value="Genomic_DNA"/>
</dbReference>
<dbReference type="PANTHER" id="PTHR11741:SF0">
    <property type="entry name" value="ELONGATION FACTOR TS, MITOCHONDRIAL"/>
    <property type="match status" value="1"/>
</dbReference>
<evidence type="ECO:0000256" key="2">
    <source>
        <dbReference type="ARBA" id="ARBA00016956"/>
    </source>
</evidence>
<dbReference type="AlphaFoldDB" id="A0A1T4WDH1"/>
<dbReference type="InterPro" id="IPR036402">
    <property type="entry name" value="EF-Ts_dimer_sf"/>
</dbReference>
<dbReference type="RefSeq" id="WP_078716364.1">
    <property type="nucleotide sequence ID" value="NZ_FUYC01000002.1"/>
</dbReference>
<evidence type="ECO:0000313" key="7">
    <source>
        <dbReference type="EMBL" id="SKA74965.1"/>
    </source>
</evidence>
<evidence type="ECO:0000259" key="6">
    <source>
        <dbReference type="Pfam" id="PF00889"/>
    </source>
</evidence>
<gene>
    <name evidence="5" type="primary">tsf</name>
    <name evidence="7" type="ORF">SAMN02745704_00811</name>
</gene>